<dbReference type="Pfam" id="PF00083">
    <property type="entry name" value="Sugar_tr"/>
    <property type="match status" value="1"/>
</dbReference>
<evidence type="ECO:0000259" key="7">
    <source>
        <dbReference type="PROSITE" id="PS50850"/>
    </source>
</evidence>
<name>A0A7M5UTM0_9CNID</name>
<evidence type="ECO:0000313" key="9">
    <source>
        <dbReference type="Proteomes" id="UP000594262"/>
    </source>
</evidence>
<sequence length="266" mass="30064">FVPESIRWYHSKGRIDDALSVLRNVSKWNKRTFLEKKTLEPFYKNNKIEEGTYLDLFTKKHCLKTLILFFTWFTGDCVYYGISLAFSDLSGHRHRDFVLISLPEIFANLLAIYAVGRIGRKKTTIIGFAVTAIGLMTLGTLMYNDVHYQSLNIVVGMIGKCFGIIAYCSNQILSVESYPTNIRSQAMGLFYVFSQLGGALAPWIAKGLLRYHVTLPLFVLGVFPIIASILALSLKETKGKDIDQQEADEGITKNNEQSLNKNETHC</sequence>
<feature type="transmembrane region" description="Helical" evidence="6">
    <location>
        <begin position="188"/>
        <end position="205"/>
    </location>
</feature>
<dbReference type="InterPro" id="IPR036259">
    <property type="entry name" value="MFS_trans_sf"/>
</dbReference>
<evidence type="ECO:0000313" key="8">
    <source>
        <dbReference type="EnsemblMetazoa" id="CLYHEMP001195.1"/>
    </source>
</evidence>
<feature type="transmembrane region" description="Helical" evidence="6">
    <location>
        <begin position="123"/>
        <end position="143"/>
    </location>
</feature>
<keyword evidence="4 6" id="KW-0472">Membrane</keyword>
<dbReference type="PROSITE" id="PS50850">
    <property type="entry name" value="MFS"/>
    <property type="match status" value="1"/>
</dbReference>
<proteinExistence type="predicted"/>
<protein>
    <recommendedName>
        <fullName evidence="7">Major facilitator superfamily (MFS) profile domain-containing protein</fullName>
    </recommendedName>
</protein>
<keyword evidence="9" id="KW-1185">Reference proteome</keyword>
<feature type="compositionally biased region" description="Polar residues" evidence="5">
    <location>
        <begin position="252"/>
        <end position="266"/>
    </location>
</feature>
<comment type="subcellular location">
    <subcellularLocation>
        <location evidence="1">Membrane</location>
        <topology evidence="1">Multi-pass membrane protein</topology>
    </subcellularLocation>
</comment>
<evidence type="ECO:0000256" key="2">
    <source>
        <dbReference type="ARBA" id="ARBA00022692"/>
    </source>
</evidence>
<feature type="region of interest" description="Disordered" evidence="5">
    <location>
        <begin position="243"/>
        <end position="266"/>
    </location>
</feature>
<evidence type="ECO:0000256" key="3">
    <source>
        <dbReference type="ARBA" id="ARBA00022989"/>
    </source>
</evidence>
<dbReference type="InterPro" id="IPR005828">
    <property type="entry name" value="MFS_sugar_transport-like"/>
</dbReference>
<dbReference type="InterPro" id="IPR020846">
    <property type="entry name" value="MFS_dom"/>
</dbReference>
<dbReference type="AlphaFoldDB" id="A0A7M5UTM0"/>
<evidence type="ECO:0000256" key="5">
    <source>
        <dbReference type="SAM" id="MobiDB-lite"/>
    </source>
</evidence>
<keyword evidence="2 6" id="KW-0812">Transmembrane</keyword>
<feature type="transmembrane region" description="Helical" evidence="6">
    <location>
        <begin position="98"/>
        <end position="116"/>
    </location>
</feature>
<dbReference type="PANTHER" id="PTHR24064">
    <property type="entry name" value="SOLUTE CARRIER FAMILY 22 MEMBER"/>
    <property type="match status" value="1"/>
</dbReference>
<keyword evidence="3 6" id="KW-1133">Transmembrane helix</keyword>
<dbReference type="OrthoDB" id="6154409at2759"/>
<feature type="transmembrane region" description="Helical" evidence="6">
    <location>
        <begin position="66"/>
        <end position="86"/>
    </location>
</feature>
<feature type="transmembrane region" description="Helical" evidence="6">
    <location>
        <begin position="211"/>
        <end position="234"/>
    </location>
</feature>
<organism evidence="8 9">
    <name type="scientific">Clytia hemisphaerica</name>
    <dbReference type="NCBI Taxonomy" id="252671"/>
    <lineage>
        <taxon>Eukaryota</taxon>
        <taxon>Metazoa</taxon>
        <taxon>Cnidaria</taxon>
        <taxon>Hydrozoa</taxon>
        <taxon>Hydroidolina</taxon>
        <taxon>Leptothecata</taxon>
        <taxon>Obeliida</taxon>
        <taxon>Clytiidae</taxon>
        <taxon>Clytia</taxon>
    </lineage>
</organism>
<feature type="domain" description="Major facilitator superfamily (MFS) profile" evidence="7">
    <location>
        <begin position="1"/>
        <end position="239"/>
    </location>
</feature>
<feature type="transmembrane region" description="Helical" evidence="6">
    <location>
        <begin position="149"/>
        <end position="168"/>
    </location>
</feature>
<evidence type="ECO:0000256" key="6">
    <source>
        <dbReference type="SAM" id="Phobius"/>
    </source>
</evidence>
<evidence type="ECO:0000256" key="1">
    <source>
        <dbReference type="ARBA" id="ARBA00004141"/>
    </source>
</evidence>
<accession>A0A7M5UTM0</accession>
<reference evidence="8" key="1">
    <citation type="submission" date="2021-01" db="UniProtKB">
        <authorList>
            <consortium name="EnsemblMetazoa"/>
        </authorList>
    </citation>
    <scope>IDENTIFICATION</scope>
</reference>
<evidence type="ECO:0000256" key="4">
    <source>
        <dbReference type="ARBA" id="ARBA00023136"/>
    </source>
</evidence>
<dbReference type="SUPFAM" id="SSF103473">
    <property type="entry name" value="MFS general substrate transporter"/>
    <property type="match status" value="1"/>
</dbReference>
<dbReference type="Proteomes" id="UP000594262">
    <property type="component" value="Unplaced"/>
</dbReference>
<dbReference type="GO" id="GO:0016020">
    <property type="term" value="C:membrane"/>
    <property type="evidence" value="ECO:0007669"/>
    <property type="project" value="UniProtKB-SubCell"/>
</dbReference>
<dbReference type="Gene3D" id="1.20.1250.20">
    <property type="entry name" value="MFS general substrate transporter like domains"/>
    <property type="match status" value="1"/>
</dbReference>
<dbReference type="GO" id="GO:0022857">
    <property type="term" value="F:transmembrane transporter activity"/>
    <property type="evidence" value="ECO:0007669"/>
    <property type="project" value="InterPro"/>
</dbReference>
<dbReference type="EnsemblMetazoa" id="CLYHEMT001195.1">
    <property type="protein sequence ID" value="CLYHEMP001195.1"/>
    <property type="gene ID" value="CLYHEMG001195"/>
</dbReference>